<dbReference type="GO" id="GO:0019262">
    <property type="term" value="P:N-acetylneuraminate catabolic process"/>
    <property type="evidence" value="ECO:0007669"/>
    <property type="project" value="TreeGrafter"/>
</dbReference>
<dbReference type="NCBIfam" id="NF003461">
    <property type="entry name" value="PRK05082.1"/>
    <property type="match status" value="1"/>
</dbReference>
<dbReference type="InterPro" id="IPR000600">
    <property type="entry name" value="ROK"/>
</dbReference>
<dbReference type="PANTHER" id="PTHR18964">
    <property type="entry name" value="ROK (REPRESSOR, ORF, KINASE) FAMILY"/>
    <property type="match status" value="1"/>
</dbReference>
<proteinExistence type="predicted"/>
<name>A0AAW4BFH0_VIBAN</name>
<protein>
    <submittedName>
        <fullName evidence="2">ROK family protein</fullName>
    </submittedName>
</protein>
<reference evidence="2" key="1">
    <citation type="journal article" date="2021" name="PeerJ">
        <title>Analysis of 44 Vibrio anguillarum genomes reveals high genetic diversity.</title>
        <authorList>
            <person name="Hansen M.J."/>
            <person name="Dalsgaard I."/>
        </authorList>
    </citation>
    <scope>NUCLEOTIDE SEQUENCE</scope>
    <source>
        <strain evidence="2">850617-1/1</strain>
    </source>
</reference>
<dbReference type="PROSITE" id="PS01125">
    <property type="entry name" value="ROK"/>
    <property type="match status" value="1"/>
</dbReference>
<dbReference type="Pfam" id="PF00480">
    <property type="entry name" value="ROK"/>
    <property type="match status" value="1"/>
</dbReference>
<dbReference type="InterPro" id="IPR049874">
    <property type="entry name" value="ROK_cs"/>
</dbReference>
<evidence type="ECO:0000256" key="1">
    <source>
        <dbReference type="ARBA" id="ARBA00023277"/>
    </source>
</evidence>
<keyword evidence="1" id="KW-0119">Carbohydrate metabolism</keyword>
<dbReference type="Proteomes" id="UP000786185">
    <property type="component" value="Unassembled WGS sequence"/>
</dbReference>
<dbReference type="AlphaFoldDB" id="A0AAW4BFH0"/>
<evidence type="ECO:0000313" key="2">
    <source>
        <dbReference type="EMBL" id="MBF4436957.1"/>
    </source>
</evidence>
<dbReference type="GO" id="GO:0009384">
    <property type="term" value="F:N-acylmannosamine kinase activity"/>
    <property type="evidence" value="ECO:0007669"/>
    <property type="project" value="TreeGrafter"/>
</dbReference>
<gene>
    <name evidence="2" type="ORF">ERJ77_21195</name>
</gene>
<dbReference type="PANTHER" id="PTHR18964:SF169">
    <property type="entry name" value="N-ACETYLMANNOSAMINE KINASE"/>
    <property type="match status" value="1"/>
</dbReference>
<accession>A0AAW4BFH0</accession>
<dbReference type="SUPFAM" id="SSF53067">
    <property type="entry name" value="Actin-like ATPase domain"/>
    <property type="match status" value="1"/>
</dbReference>
<sequence length="271" mass="28831">MVEDDIIIQRYQMATPVVQDVIEFVQAILEKVTEWIPSINYVGVSTTGYVTPEGITSINPETLNFPVPFPLAKTLEQLTNKPVSILNDAQAAAWFEFVQLKDPTLNMAFITVSTGVGGGIIIGGKLHKGNSGLAGHIGHMSVAIEGPLCGCGQRGCVESIASGNAIQKESEAIFIEAMSNIELFQQAAFNPRAEAIINRSVQAVATLCCNLKACLDLDMIVLGGGIGLAGGYLGRLNKAIQSRPSVFHVPVTPAHGDYDACLLGAAFQFKE</sequence>
<evidence type="ECO:0000313" key="3">
    <source>
        <dbReference type="Proteomes" id="UP000786185"/>
    </source>
</evidence>
<organism evidence="2 3">
    <name type="scientific">Vibrio anguillarum</name>
    <name type="common">Listonella anguillarum</name>
    <dbReference type="NCBI Taxonomy" id="55601"/>
    <lineage>
        <taxon>Bacteria</taxon>
        <taxon>Pseudomonadati</taxon>
        <taxon>Pseudomonadota</taxon>
        <taxon>Gammaproteobacteria</taxon>
        <taxon>Vibrionales</taxon>
        <taxon>Vibrionaceae</taxon>
        <taxon>Vibrio</taxon>
    </lineage>
</organism>
<comment type="caution">
    <text evidence="2">The sequence shown here is derived from an EMBL/GenBank/DDBJ whole genome shotgun (WGS) entry which is preliminary data.</text>
</comment>
<dbReference type="Gene3D" id="3.30.420.40">
    <property type="match status" value="2"/>
</dbReference>
<dbReference type="InterPro" id="IPR043129">
    <property type="entry name" value="ATPase_NBD"/>
</dbReference>
<dbReference type="EMBL" id="SCLC01000497">
    <property type="protein sequence ID" value="MBF4436957.1"/>
    <property type="molecule type" value="Genomic_DNA"/>
</dbReference>